<feature type="transmembrane region" description="Helical" evidence="7">
    <location>
        <begin position="217"/>
        <end position="239"/>
    </location>
</feature>
<evidence type="ECO:0000256" key="6">
    <source>
        <dbReference type="ARBA" id="ARBA00023136"/>
    </source>
</evidence>
<feature type="transmembrane region" description="Helical" evidence="7">
    <location>
        <begin position="48"/>
        <end position="70"/>
    </location>
</feature>
<dbReference type="OrthoDB" id="9809918at2"/>
<evidence type="ECO:0000313" key="10">
    <source>
        <dbReference type="Proteomes" id="UP000193391"/>
    </source>
</evidence>
<sequence length="413" mass="43768">MLTDAAPGPSIFRDRNFVLFLTGQAISTQGLWIEKIAMSWLAWSLTGSAFWTGLIAALHFAPVFFLGPVFGVITDRVDLRRAAIFLNLLMAFTSFFLMGLSYSGHVTLGWMVVIATCNGILGSATTPVRLSLVPAIVPREYMSRAVTYAAMNFNLSRLVGPAIGGLVIAWFDVGTAFLLNAISYLPFIVVMMLVDINTTRGPETRQRRIWPALIDGARYAVADPMIRAMLLLSCVIAIAGRGMLELMPVFAEAAYDSGVTGLGILSSAGGLGAVVSTFMLSRTKSDPQSFQRVAVIGAFLAGSAMLGLCFCPWFELAVFLVGLAGFGLTAVGVGSQTALQLTVDNTLRGRVMSFWSATSFGGVALGGTVLGAISQWSDIRVTAGGSGLLIMLVAVVAIWRLGRAKALAPSAAE</sequence>
<keyword evidence="6 7" id="KW-0472">Membrane</keyword>
<dbReference type="GO" id="GO:0005886">
    <property type="term" value="C:plasma membrane"/>
    <property type="evidence" value="ECO:0007669"/>
    <property type="project" value="UniProtKB-SubCell"/>
</dbReference>
<dbReference type="SUPFAM" id="SSF103473">
    <property type="entry name" value="MFS general substrate transporter"/>
    <property type="match status" value="1"/>
</dbReference>
<evidence type="ECO:0000256" key="5">
    <source>
        <dbReference type="ARBA" id="ARBA00022989"/>
    </source>
</evidence>
<feature type="transmembrane region" description="Helical" evidence="7">
    <location>
        <begin position="153"/>
        <end position="171"/>
    </location>
</feature>
<protein>
    <submittedName>
        <fullName evidence="9">MFS transporter</fullName>
    </submittedName>
</protein>
<proteinExistence type="predicted"/>
<evidence type="ECO:0000256" key="4">
    <source>
        <dbReference type="ARBA" id="ARBA00022692"/>
    </source>
</evidence>
<feature type="transmembrane region" description="Helical" evidence="7">
    <location>
        <begin position="351"/>
        <end position="373"/>
    </location>
</feature>
<dbReference type="STRING" id="1293891.TMES_00320"/>
<keyword evidence="3" id="KW-1003">Cell membrane</keyword>
<feature type="transmembrane region" description="Helical" evidence="7">
    <location>
        <begin position="319"/>
        <end position="339"/>
    </location>
</feature>
<accession>A0A1Y2L595</accession>
<dbReference type="EMBL" id="JFKA01000001">
    <property type="protein sequence ID" value="OSQ40318.1"/>
    <property type="molecule type" value="Genomic_DNA"/>
</dbReference>
<dbReference type="PANTHER" id="PTHR23513:SF6">
    <property type="entry name" value="MAJOR FACILITATOR SUPERFAMILY ASSOCIATED DOMAIN-CONTAINING PROTEIN"/>
    <property type="match status" value="1"/>
</dbReference>
<comment type="caution">
    <text evidence="9">The sequence shown here is derived from an EMBL/GenBank/DDBJ whole genome shotgun (WGS) entry which is preliminary data.</text>
</comment>
<evidence type="ECO:0000256" key="3">
    <source>
        <dbReference type="ARBA" id="ARBA00022475"/>
    </source>
</evidence>
<feature type="domain" description="Major facilitator superfamily (MFS) profile" evidence="8">
    <location>
        <begin position="1"/>
        <end position="405"/>
    </location>
</feature>
<reference evidence="9 10" key="1">
    <citation type="submission" date="2014-03" db="EMBL/GenBank/DDBJ databases">
        <title>The draft genome sequence of Thalassospira mesophila JCM 18969.</title>
        <authorList>
            <person name="Lai Q."/>
            <person name="Shao Z."/>
        </authorList>
    </citation>
    <scope>NUCLEOTIDE SEQUENCE [LARGE SCALE GENOMIC DNA]</scope>
    <source>
        <strain evidence="9 10">JCM 18969</strain>
    </source>
</reference>
<feature type="transmembrane region" description="Helical" evidence="7">
    <location>
        <begin position="259"/>
        <end position="281"/>
    </location>
</feature>
<feature type="transmembrane region" description="Helical" evidence="7">
    <location>
        <begin position="379"/>
        <end position="399"/>
    </location>
</feature>
<gene>
    <name evidence="9" type="ORF">TMES_00320</name>
</gene>
<feature type="transmembrane region" description="Helical" evidence="7">
    <location>
        <begin position="177"/>
        <end position="196"/>
    </location>
</feature>
<feature type="transmembrane region" description="Helical" evidence="7">
    <location>
        <begin position="108"/>
        <end position="132"/>
    </location>
</feature>
<evidence type="ECO:0000313" key="9">
    <source>
        <dbReference type="EMBL" id="OSQ40318.1"/>
    </source>
</evidence>
<dbReference type="Proteomes" id="UP000193391">
    <property type="component" value="Unassembled WGS sequence"/>
</dbReference>
<evidence type="ECO:0000256" key="7">
    <source>
        <dbReference type="SAM" id="Phobius"/>
    </source>
</evidence>
<dbReference type="InterPro" id="IPR020846">
    <property type="entry name" value="MFS_dom"/>
</dbReference>
<keyword evidence="5 7" id="KW-1133">Transmembrane helix</keyword>
<dbReference type="PANTHER" id="PTHR23513">
    <property type="entry name" value="INTEGRAL MEMBRANE EFFLUX PROTEIN-RELATED"/>
    <property type="match status" value="1"/>
</dbReference>
<dbReference type="InterPro" id="IPR036259">
    <property type="entry name" value="MFS_trans_sf"/>
</dbReference>
<organism evidence="9 10">
    <name type="scientific">Thalassospira mesophila</name>
    <dbReference type="NCBI Taxonomy" id="1293891"/>
    <lineage>
        <taxon>Bacteria</taxon>
        <taxon>Pseudomonadati</taxon>
        <taxon>Pseudomonadota</taxon>
        <taxon>Alphaproteobacteria</taxon>
        <taxon>Rhodospirillales</taxon>
        <taxon>Thalassospiraceae</taxon>
        <taxon>Thalassospira</taxon>
    </lineage>
</organism>
<dbReference type="GO" id="GO:0022857">
    <property type="term" value="F:transmembrane transporter activity"/>
    <property type="evidence" value="ECO:0007669"/>
    <property type="project" value="InterPro"/>
</dbReference>
<dbReference type="PROSITE" id="PS50850">
    <property type="entry name" value="MFS"/>
    <property type="match status" value="1"/>
</dbReference>
<dbReference type="InterPro" id="IPR010290">
    <property type="entry name" value="TM_effector"/>
</dbReference>
<keyword evidence="2" id="KW-0813">Transport</keyword>
<feature type="transmembrane region" description="Helical" evidence="7">
    <location>
        <begin position="293"/>
        <end position="313"/>
    </location>
</feature>
<comment type="subcellular location">
    <subcellularLocation>
        <location evidence="1">Cell membrane</location>
        <topology evidence="1">Multi-pass membrane protein</topology>
    </subcellularLocation>
</comment>
<evidence type="ECO:0000259" key="8">
    <source>
        <dbReference type="PROSITE" id="PS50850"/>
    </source>
</evidence>
<dbReference type="AlphaFoldDB" id="A0A1Y2L595"/>
<keyword evidence="10" id="KW-1185">Reference proteome</keyword>
<feature type="transmembrane region" description="Helical" evidence="7">
    <location>
        <begin position="82"/>
        <end position="102"/>
    </location>
</feature>
<dbReference type="Gene3D" id="1.20.1250.20">
    <property type="entry name" value="MFS general substrate transporter like domains"/>
    <property type="match status" value="1"/>
</dbReference>
<dbReference type="Pfam" id="PF05977">
    <property type="entry name" value="MFS_3"/>
    <property type="match status" value="1"/>
</dbReference>
<dbReference type="CDD" id="cd06173">
    <property type="entry name" value="MFS_MefA_like"/>
    <property type="match status" value="1"/>
</dbReference>
<keyword evidence="4 7" id="KW-0812">Transmembrane</keyword>
<evidence type="ECO:0000256" key="2">
    <source>
        <dbReference type="ARBA" id="ARBA00022448"/>
    </source>
</evidence>
<evidence type="ECO:0000256" key="1">
    <source>
        <dbReference type="ARBA" id="ARBA00004651"/>
    </source>
</evidence>
<name>A0A1Y2L595_9PROT</name>